<organism evidence="3">
    <name type="scientific">Tanacetum cinerariifolium</name>
    <name type="common">Dalmatian daisy</name>
    <name type="synonym">Chrysanthemum cinerariifolium</name>
    <dbReference type="NCBI Taxonomy" id="118510"/>
    <lineage>
        <taxon>Eukaryota</taxon>
        <taxon>Viridiplantae</taxon>
        <taxon>Streptophyta</taxon>
        <taxon>Embryophyta</taxon>
        <taxon>Tracheophyta</taxon>
        <taxon>Spermatophyta</taxon>
        <taxon>Magnoliopsida</taxon>
        <taxon>eudicotyledons</taxon>
        <taxon>Gunneridae</taxon>
        <taxon>Pentapetalae</taxon>
        <taxon>asterids</taxon>
        <taxon>campanulids</taxon>
        <taxon>Asterales</taxon>
        <taxon>Asteraceae</taxon>
        <taxon>Asteroideae</taxon>
        <taxon>Anthemideae</taxon>
        <taxon>Anthemidinae</taxon>
        <taxon>Tanacetum</taxon>
    </lineage>
</organism>
<dbReference type="EMBL" id="BKCJ010004057">
    <property type="protein sequence ID" value="GEU58771.1"/>
    <property type="molecule type" value="Genomic_DNA"/>
</dbReference>
<gene>
    <name evidence="3" type="ORF">Tci_030749</name>
</gene>
<comment type="caution">
    <text evidence="3">The sequence shown here is derived from an EMBL/GenBank/DDBJ whole genome shotgun (WGS) entry which is preliminary data.</text>
</comment>
<reference evidence="3" key="1">
    <citation type="journal article" date="2019" name="Sci. Rep.">
        <title>Draft genome of Tanacetum cinerariifolium, the natural source of mosquito coil.</title>
        <authorList>
            <person name="Yamashiro T."/>
            <person name="Shiraishi A."/>
            <person name="Satake H."/>
            <person name="Nakayama K."/>
        </authorList>
    </citation>
    <scope>NUCLEOTIDE SEQUENCE</scope>
</reference>
<feature type="compositionally biased region" description="Acidic residues" evidence="2">
    <location>
        <begin position="799"/>
        <end position="820"/>
    </location>
</feature>
<protein>
    <submittedName>
        <fullName evidence="3">Ribonuclease H-like domain-containing protein</fullName>
    </submittedName>
</protein>
<sequence length="1226" mass="138774">MLATIHSIGIDHISAYSMIDYKIGDADINTLKMKQYLALTRRNQAPSVVKPEIRGNVNFKIKRVTHGTVILRVFPITLIGAAKRKVSNDSSVGIEAITNKLDSLGKDMKKRKENACYPSRSENCRGAHLNKDCLLNEEVKGVEEVKYGEFGRPFPNNNRNGGRYRVGPPGYYTRIDNQPTLRERRLKTIEKNQRGYDEIIGNFETKVKALTGEEIEYFFADSSLLDEEVQEETKEAKEIKDEAVQLENKLRTSKDEDVKMNTRCSTIIQDYLPPKEQDPGSFTLPYSIGKLNLIALANLGAKLPKSQPKKTYKEDLECETVMVKMPRCMSFLGSTNAYDEPIGSLGMMNNEEVPSFDELEPQPNTLPNCPPLDISLGDKRGPEPPIKPHSLDSFTIKEVENLTIHTPPLPHVASYQPKDMYYYYHPCIDDHKKHYGFKPGLLGHSGSLGIDFLNLEMIEDDWQLEFKEVSFLREGLNLPVRPNELEHASVPDFPSKFSSLLVIQTTCFLHNLEACHRMVTLLAETATDDTGTSTTLIPGLVIIEEKAKKKNDVKARSMLVIELPNEYLMTFNQYKDANTLFAAIETRFSGNEATKKTQKTLLKQLYENFSAIGIDLPSEWNTHVVVWRNKSDLDTISLDGLYNNFKIVEQKVRETTSTNTSSQNMSFVSSLSPNSTNEVPTVFRVSTASPQVSTANLSDATVYAFLDNQPNRSQLVHEDLEQIHEDDLEKIDLKWQLARLSMRAKRFFQKTSKKITINESDTDGYDKAKSYMADDEAPTNMAFMALSDSEENNSAPLIEDWESDEEDEDWESDEEDEVESPPEKERKTVKPSVDKVEVEIPKQNDKPTRRPVKYAEMYRTQRPRGNQRNWNNLKIHQLGNISYLTDFKEFDGGYVAFWEGAKGGKITGKATIRTEFCHGRELNPRPSASTHLHLVHPIQLNSTLAKITKQMTSITSLCEMACQIFQKNLEEKQLEEERAAKAQNWKISVCYDDDDDEERFDSLDDNIISELPPFSAITPNEPVLSIEEPDNSLSMGNEHLDTIPATESDEFIKSGVEDLIIIPSESEGTPEHVCDVPSYENSLPLDVSKDQIEDFSESNEEFSSTDDDSFSFDKIDYVEVSPPDSELVSSKVMEIVTPEDLPSNDSLSFAEKESFHFDIPPFSRPPANPPDGDTGILNIKMMGDIYDQKAFMHKLMITLAPHQEKYLDLLSHRCGTVKKSILTVVT</sequence>
<evidence type="ECO:0000256" key="2">
    <source>
        <dbReference type="SAM" id="MobiDB-lite"/>
    </source>
</evidence>
<name>A0A6L2LAH6_TANCI</name>
<feature type="compositionally biased region" description="Basic and acidic residues" evidence="2">
    <location>
        <begin position="821"/>
        <end position="848"/>
    </location>
</feature>
<evidence type="ECO:0000256" key="1">
    <source>
        <dbReference type="SAM" id="Coils"/>
    </source>
</evidence>
<proteinExistence type="predicted"/>
<dbReference type="AlphaFoldDB" id="A0A6L2LAH6"/>
<keyword evidence="1" id="KW-0175">Coiled coil</keyword>
<accession>A0A6L2LAH6</accession>
<feature type="coiled-coil region" evidence="1">
    <location>
        <begin position="222"/>
        <end position="256"/>
    </location>
</feature>
<evidence type="ECO:0000313" key="3">
    <source>
        <dbReference type="EMBL" id="GEU58771.1"/>
    </source>
</evidence>
<feature type="region of interest" description="Disordered" evidence="2">
    <location>
        <begin position="799"/>
        <end position="854"/>
    </location>
</feature>